<evidence type="ECO:0000259" key="5">
    <source>
        <dbReference type="Pfam" id="PF16998"/>
    </source>
</evidence>
<dbReference type="PANTHER" id="PTHR35603">
    <property type="match status" value="1"/>
</dbReference>
<dbReference type="HOGENOM" id="CLU_118535_0_0_6"/>
<evidence type="ECO:0000256" key="4">
    <source>
        <dbReference type="SAM" id="SignalP"/>
    </source>
</evidence>
<feature type="region of interest" description="Disordered" evidence="3">
    <location>
        <begin position="87"/>
        <end position="107"/>
    </location>
</feature>
<dbReference type="OrthoDB" id="6170015at2"/>
<feature type="domain" description="Surface antigen" evidence="5">
    <location>
        <begin position="55"/>
        <end position="154"/>
    </location>
</feature>
<dbReference type="RefSeq" id="WP_011628328.1">
    <property type="nucleotide sequence ID" value="NC_008340.1"/>
</dbReference>
<name>Q0AB54_ALKEH</name>
<sequence length="154" mass="15878">MIKAIRALAVALVTALFLAGCAQHGGPTQEQAGAVVGGALGGLLGAQVGGGSGRTAAIIAGTLAGAAIGGNIGRTMDEVDRQRTAQALETQPDHRTSRWQNPNTGHEYAVTPVSTRETGGRPCRTFETEAIIDGQRETVTGQACRTADGRWEIQ</sequence>
<dbReference type="InterPro" id="IPR016364">
    <property type="entry name" value="Surface_antigen_Rickettsia"/>
</dbReference>
<dbReference type="EMBL" id="CP000453">
    <property type="protein sequence ID" value="ABI55933.1"/>
    <property type="molecule type" value="Genomic_DNA"/>
</dbReference>
<keyword evidence="7" id="KW-1185">Reference proteome</keyword>
<keyword evidence="2" id="KW-0472">Membrane</keyword>
<gene>
    <name evidence="6" type="ordered locus">Mlg_0579</name>
</gene>
<evidence type="ECO:0000313" key="7">
    <source>
        <dbReference type="Proteomes" id="UP000001962"/>
    </source>
</evidence>
<proteinExistence type="predicted"/>
<organism evidence="6 7">
    <name type="scientific">Alkalilimnicola ehrlichii (strain ATCC BAA-1101 / DSM 17681 / MLHE-1)</name>
    <dbReference type="NCBI Taxonomy" id="187272"/>
    <lineage>
        <taxon>Bacteria</taxon>
        <taxon>Pseudomonadati</taxon>
        <taxon>Pseudomonadota</taxon>
        <taxon>Gammaproteobacteria</taxon>
        <taxon>Chromatiales</taxon>
        <taxon>Ectothiorhodospiraceae</taxon>
        <taxon>Alkalilimnicola</taxon>
    </lineage>
</organism>
<protein>
    <submittedName>
        <fullName evidence="6">17 kDa surface antigen</fullName>
    </submittedName>
</protein>
<dbReference type="Proteomes" id="UP000001962">
    <property type="component" value="Chromosome"/>
</dbReference>
<comment type="subcellular location">
    <subcellularLocation>
        <location evidence="1">Membrane</location>
    </subcellularLocation>
</comment>
<evidence type="ECO:0000313" key="6">
    <source>
        <dbReference type="EMBL" id="ABI55933.1"/>
    </source>
</evidence>
<feature type="chain" id="PRO_5004167973" evidence="4">
    <location>
        <begin position="23"/>
        <end position="154"/>
    </location>
</feature>
<dbReference type="InterPro" id="IPR032635">
    <property type="entry name" value="Anti_2"/>
</dbReference>
<dbReference type="PANTHER" id="PTHR35603:SF2">
    <property type="entry name" value="OUTER MEMBRANE LIPOPROTEIN"/>
    <property type="match status" value="1"/>
</dbReference>
<evidence type="ECO:0000256" key="2">
    <source>
        <dbReference type="ARBA" id="ARBA00023136"/>
    </source>
</evidence>
<keyword evidence="4" id="KW-0732">Signal</keyword>
<evidence type="ECO:0000256" key="1">
    <source>
        <dbReference type="ARBA" id="ARBA00004370"/>
    </source>
</evidence>
<dbReference type="eggNOG" id="COG4520">
    <property type="taxonomic scope" value="Bacteria"/>
</dbReference>
<dbReference type="KEGG" id="aeh:Mlg_0579"/>
<dbReference type="PIRSF" id="PIRSF002721">
    <property type="entry name" value="Surface_antigen_Rickettsia"/>
    <property type="match status" value="1"/>
</dbReference>
<dbReference type="Pfam" id="PF16998">
    <property type="entry name" value="17kDa_Anti_2"/>
    <property type="match status" value="1"/>
</dbReference>
<dbReference type="PROSITE" id="PS51257">
    <property type="entry name" value="PROKAR_LIPOPROTEIN"/>
    <property type="match status" value="1"/>
</dbReference>
<dbReference type="AlphaFoldDB" id="Q0AB54"/>
<accession>Q0AB54</accession>
<dbReference type="GO" id="GO:0016020">
    <property type="term" value="C:membrane"/>
    <property type="evidence" value="ECO:0007669"/>
    <property type="project" value="UniProtKB-SubCell"/>
</dbReference>
<evidence type="ECO:0000256" key="3">
    <source>
        <dbReference type="SAM" id="MobiDB-lite"/>
    </source>
</evidence>
<reference evidence="7" key="1">
    <citation type="submission" date="2006-08" db="EMBL/GenBank/DDBJ databases">
        <title>Complete sequence of Alkalilimnicola ehrilichei MLHE-1.</title>
        <authorList>
            <person name="Copeland A."/>
            <person name="Lucas S."/>
            <person name="Lapidus A."/>
            <person name="Barry K."/>
            <person name="Detter J.C."/>
            <person name="Glavina del Rio T."/>
            <person name="Hammon N."/>
            <person name="Israni S."/>
            <person name="Dalin E."/>
            <person name="Tice H."/>
            <person name="Pitluck S."/>
            <person name="Sims D."/>
            <person name="Brettin T."/>
            <person name="Bruce D."/>
            <person name="Han C."/>
            <person name="Tapia R."/>
            <person name="Gilna P."/>
            <person name="Schmutz J."/>
            <person name="Larimer F."/>
            <person name="Land M."/>
            <person name="Hauser L."/>
            <person name="Kyrpides N."/>
            <person name="Mikhailova N."/>
            <person name="Oremland R.S."/>
            <person name="Hoeft S.E."/>
            <person name="Switzer-Blum J."/>
            <person name="Kulp T."/>
            <person name="King G."/>
            <person name="Tabita R."/>
            <person name="Witte B."/>
            <person name="Santini J.M."/>
            <person name="Basu P."/>
            <person name="Hollibaugh J.T."/>
            <person name="Xie G."/>
            <person name="Stolz J.F."/>
            <person name="Richardson P."/>
        </authorList>
    </citation>
    <scope>NUCLEOTIDE SEQUENCE [LARGE SCALE GENOMIC DNA]</scope>
    <source>
        <strain evidence="7">ATCC BAA-1101 / DSM 17681 / MLHE-1</strain>
    </source>
</reference>
<feature type="signal peptide" evidence="4">
    <location>
        <begin position="1"/>
        <end position="22"/>
    </location>
</feature>
<dbReference type="InterPro" id="IPR051407">
    <property type="entry name" value="Bact_OM_lipoprot/Surf_antigen"/>
</dbReference>